<evidence type="ECO:0000313" key="3">
    <source>
        <dbReference type="EMBL" id="KGG79642.1"/>
    </source>
</evidence>
<dbReference type="InterPro" id="IPR013410">
    <property type="entry name" value="CRISPR-assoc_RAMP_Cmr4"/>
</dbReference>
<dbReference type="Proteomes" id="UP000029622">
    <property type="component" value="Unassembled WGS sequence"/>
</dbReference>
<reference evidence="3 4" key="1">
    <citation type="submission" date="2013-12" db="EMBL/GenBank/DDBJ databases">
        <title>Draft genome sequence of Caloranaerobacter sp. H53214.</title>
        <authorList>
            <person name="Jiang L.J."/>
            <person name="Shao Z.Z."/>
            <person name="Long M.N."/>
        </authorList>
    </citation>
    <scope>NUCLEOTIDE SEQUENCE [LARGE SCALE GENOMIC DNA]</scope>
    <source>
        <strain evidence="3 4">H53214</strain>
    </source>
</reference>
<accession>A0A096BFL5</accession>
<dbReference type="AlphaFoldDB" id="A0A096BFL5"/>
<dbReference type="EMBL" id="AZTB01000071">
    <property type="protein sequence ID" value="KGG79642.1"/>
    <property type="molecule type" value="Genomic_DNA"/>
</dbReference>
<proteinExistence type="predicted"/>
<name>A0A096BFL5_9FIRM</name>
<dbReference type="STRING" id="1156417.Y919_10820"/>
<evidence type="ECO:0000313" key="4">
    <source>
        <dbReference type="Proteomes" id="UP000029622"/>
    </source>
</evidence>
<gene>
    <name evidence="3" type="ORF">Y919_10820</name>
</gene>
<sequence length="328" mass="37707">MYKKAVPFFMITRTPLHAGSGQDLGFVDLPIQREKHTDFPKIEASGIKGSLKEAFENSNKTIKIAGKNIDAKEHKEVVKFIFGPEDGDLHAGLLGFTNARVLLFPVKSIKGVFAWITCPMVLERFKEELEMRIIDDLNKQRELFKIPTERSIVKGSNLIIEDKNGKEKIVLEEYTFSDVVETEECSKFAEWIAERIFPNNDYWKEKMKKDIVVLSNDDFRDFVKFSTEIVTRIKIDNEKGTVEGNALFTEEYLPSETILYSFALISSLSPGTDIDKKYFSSDKNKKEDIIMQYFKDGIPEIMQIGGNTTIGKGIVKIQIWEDKYERER</sequence>
<organism evidence="3 4">
    <name type="scientific">Caloranaerobacter azorensis H53214</name>
    <dbReference type="NCBI Taxonomy" id="1156417"/>
    <lineage>
        <taxon>Bacteria</taxon>
        <taxon>Bacillati</taxon>
        <taxon>Bacillota</taxon>
        <taxon>Tissierellia</taxon>
        <taxon>Tissierellales</taxon>
        <taxon>Thermohalobacteraceae</taxon>
        <taxon>Caloranaerobacter</taxon>
    </lineage>
</organism>
<dbReference type="PANTHER" id="PTHR36700">
    <property type="entry name" value="CRISPR SYSTEM CMR SUBUNIT CMR4"/>
    <property type="match status" value="1"/>
</dbReference>
<feature type="domain" description="CRISPR type III-associated protein" evidence="2">
    <location>
        <begin position="12"/>
        <end position="316"/>
    </location>
</feature>
<dbReference type="InterPro" id="IPR005537">
    <property type="entry name" value="RAMP_III_fam"/>
</dbReference>
<dbReference type="Pfam" id="PF03787">
    <property type="entry name" value="RAMPs"/>
    <property type="match status" value="1"/>
</dbReference>
<dbReference type="RefSeq" id="WP_035164680.1">
    <property type="nucleotide sequence ID" value="NZ_AZTB01000071.1"/>
</dbReference>
<dbReference type="GO" id="GO:0051607">
    <property type="term" value="P:defense response to virus"/>
    <property type="evidence" value="ECO:0007669"/>
    <property type="project" value="UniProtKB-KW"/>
</dbReference>
<evidence type="ECO:0000259" key="2">
    <source>
        <dbReference type="Pfam" id="PF03787"/>
    </source>
</evidence>
<keyword evidence="1" id="KW-0051">Antiviral defense</keyword>
<dbReference type="NCBIfam" id="TIGR02580">
    <property type="entry name" value="cas_RAMP_Cmr4"/>
    <property type="match status" value="1"/>
</dbReference>
<evidence type="ECO:0000256" key="1">
    <source>
        <dbReference type="ARBA" id="ARBA00023118"/>
    </source>
</evidence>
<dbReference type="PANTHER" id="PTHR36700:SF1">
    <property type="entry name" value="CRISPR SYSTEM CMR SUBUNIT CMR4"/>
    <property type="match status" value="1"/>
</dbReference>
<comment type="caution">
    <text evidence="3">The sequence shown here is derived from an EMBL/GenBank/DDBJ whole genome shotgun (WGS) entry which is preliminary data.</text>
</comment>
<protein>
    <recommendedName>
        <fullName evidence="2">CRISPR type III-associated protein domain-containing protein</fullName>
    </recommendedName>
</protein>